<sequence>MSSREPEQESCPLPFLPPLSGTACSLPPVSPHTPPVPMDYDPYAPEPCSFKPLNPLCSDVQLEPLPGTSKTGHTYVILEHTGAWSHDILDGGTFSEEDTARLKTLPGLYLIRKPGREGHAHKEELTVYLVFSDEAALERLTIRTLDELFTLDLTGPGRNNAELVTEPLVMVCTHAKRDRCCAIKGRPVAKALVRELPTAHIWECSHTKGHRFAPSMVLFPWGYYYGHLNSRAAADMVHHAYRGELFLPGNRGRGTLHAKEQAAEVAVFEHLAKQGEKIMLGMAQVADTTITLIDGRTFTVDMEQREVENVLPSCGDNTKTTKAWFSLGVHER</sequence>
<organism evidence="1 2">
    <name type="scientific">Corynebacterium felinum</name>
    <dbReference type="NCBI Taxonomy" id="131318"/>
    <lineage>
        <taxon>Bacteria</taxon>
        <taxon>Bacillati</taxon>
        <taxon>Actinomycetota</taxon>
        <taxon>Actinomycetes</taxon>
        <taxon>Mycobacteriales</taxon>
        <taxon>Corynebacteriaceae</taxon>
        <taxon>Corynebacterium</taxon>
    </lineage>
</organism>
<dbReference type="SUPFAM" id="SSF52833">
    <property type="entry name" value="Thioredoxin-like"/>
    <property type="match status" value="1"/>
</dbReference>
<comment type="caution">
    <text evidence="1">The sequence shown here is derived from an EMBL/GenBank/DDBJ whole genome shotgun (WGS) entry which is preliminary data.</text>
</comment>
<protein>
    <recommendedName>
        <fullName evidence="3">Sucrase/ferredoxin-like protein</fullName>
    </recommendedName>
</protein>
<dbReference type="PROSITE" id="PS51257">
    <property type="entry name" value="PROKAR_LIPOPROTEIN"/>
    <property type="match status" value="1"/>
</dbReference>
<dbReference type="Proteomes" id="UP001183619">
    <property type="component" value="Unassembled WGS sequence"/>
</dbReference>
<evidence type="ECO:0000313" key="1">
    <source>
        <dbReference type="EMBL" id="MDR7354788.1"/>
    </source>
</evidence>
<reference evidence="1 2" key="1">
    <citation type="submission" date="2023-07" db="EMBL/GenBank/DDBJ databases">
        <title>Sequencing the genomes of 1000 actinobacteria strains.</title>
        <authorList>
            <person name="Klenk H.-P."/>
        </authorList>
    </citation>
    <scope>NUCLEOTIDE SEQUENCE [LARGE SCALE GENOMIC DNA]</scope>
    <source>
        <strain evidence="1 2">DSM 44508</strain>
    </source>
</reference>
<dbReference type="InterPro" id="IPR036249">
    <property type="entry name" value="Thioredoxin-like_sf"/>
</dbReference>
<dbReference type="PANTHER" id="PTHR31902:SF22">
    <property type="entry name" value="SLL1203 PROTEIN"/>
    <property type="match status" value="1"/>
</dbReference>
<gene>
    <name evidence="1" type="ORF">J2S37_001326</name>
</gene>
<dbReference type="InterPro" id="IPR010350">
    <property type="entry name" value="Aim32/Apd1-like_bac"/>
</dbReference>
<dbReference type="InterPro" id="IPR009737">
    <property type="entry name" value="Aim32/Apd1-like"/>
</dbReference>
<dbReference type="Gene3D" id="3.40.30.10">
    <property type="entry name" value="Glutaredoxin"/>
    <property type="match status" value="1"/>
</dbReference>
<name>A0ABU2B863_9CORY</name>
<dbReference type="EMBL" id="JAVDYF010000001">
    <property type="protein sequence ID" value="MDR7354788.1"/>
    <property type="molecule type" value="Genomic_DNA"/>
</dbReference>
<evidence type="ECO:0000313" key="2">
    <source>
        <dbReference type="Proteomes" id="UP001183619"/>
    </source>
</evidence>
<evidence type="ECO:0008006" key="3">
    <source>
        <dbReference type="Google" id="ProtNLM"/>
    </source>
</evidence>
<dbReference type="CDD" id="cd03062">
    <property type="entry name" value="TRX_Fd_Sucrase"/>
    <property type="match status" value="1"/>
</dbReference>
<dbReference type="Pfam" id="PF06999">
    <property type="entry name" value="Suc_Fer-like"/>
    <property type="match status" value="1"/>
</dbReference>
<proteinExistence type="predicted"/>
<accession>A0ABU2B863</accession>
<dbReference type="PIRSF" id="PIRSF035042">
    <property type="entry name" value="UCP035042_thirdx"/>
    <property type="match status" value="1"/>
</dbReference>
<dbReference type="PANTHER" id="PTHR31902">
    <property type="entry name" value="ACTIN PATCHES DISTAL PROTEIN 1"/>
    <property type="match status" value="1"/>
</dbReference>
<keyword evidence="2" id="KW-1185">Reference proteome</keyword>